<dbReference type="KEGG" id="paqt:E8L99_12265"/>
<evidence type="ECO:0000256" key="3">
    <source>
        <dbReference type="ARBA" id="ARBA00022833"/>
    </source>
</evidence>
<evidence type="ECO:0000256" key="2">
    <source>
        <dbReference type="ARBA" id="ARBA00022723"/>
    </source>
</evidence>
<evidence type="ECO:0000313" key="6">
    <source>
        <dbReference type="EMBL" id="QCK86473.1"/>
    </source>
</evidence>
<accession>A0A4D7QKG1</accession>
<dbReference type="InterPro" id="IPR011057">
    <property type="entry name" value="Mss4-like_sf"/>
</dbReference>
<evidence type="ECO:0000259" key="5">
    <source>
        <dbReference type="PROSITE" id="PS51891"/>
    </source>
</evidence>
<dbReference type="PANTHER" id="PTHR33337">
    <property type="entry name" value="GFA DOMAIN-CONTAINING PROTEIN"/>
    <property type="match status" value="1"/>
</dbReference>
<comment type="similarity">
    <text evidence="1">Belongs to the Gfa family.</text>
</comment>
<dbReference type="PANTHER" id="PTHR33337:SF40">
    <property type="entry name" value="CENP-V_GFA DOMAIN-CONTAINING PROTEIN-RELATED"/>
    <property type="match status" value="1"/>
</dbReference>
<name>A0A4D7QKG1_9HYPH</name>
<evidence type="ECO:0000256" key="4">
    <source>
        <dbReference type="ARBA" id="ARBA00023239"/>
    </source>
</evidence>
<dbReference type="Proteomes" id="UP000298588">
    <property type="component" value="Chromosome"/>
</dbReference>
<dbReference type="GO" id="GO:0016846">
    <property type="term" value="F:carbon-sulfur lyase activity"/>
    <property type="evidence" value="ECO:0007669"/>
    <property type="project" value="InterPro"/>
</dbReference>
<protein>
    <submittedName>
        <fullName evidence="6">GFA family protein</fullName>
    </submittedName>
</protein>
<dbReference type="GO" id="GO:0046872">
    <property type="term" value="F:metal ion binding"/>
    <property type="evidence" value="ECO:0007669"/>
    <property type="project" value="UniProtKB-KW"/>
</dbReference>
<dbReference type="OrthoDB" id="7186766at2"/>
<keyword evidence="4" id="KW-0456">Lyase</keyword>
<dbReference type="SUPFAM" id="SSF51316">
    <property type="entry name" value="Mss4-like"/>
    <property type="match status" value="1"/>
</dbReference>
<reference evidence="6 7" key="1">
    <citation type="submission" date="2019-04" db="EMBL/GenBank/DDBJ databases">
        <title>Phreatobacter aquaticus sp. nov.</title>
        <authorList>
            <person name="Choi A."/>
            <person name="Baek K."/>
        </authorList>
    </citation>
    <scope>NUCLEOTIDE SEQUENCE [LARGE SCALE GENOMIC DNA]</scope>
    <source>
        <strain evidence="6 7">NMCR1094</strain>
    </source>
</reference>
<dbReference type="Pfam" id="PF04828">
    <property type="entry name" value="GFA"/>
    <property type="match status" value="1"/>
</dbReference>
<evidence type="ECO:0000256" key="1">
    <source>
        <dbReference type="ARBA" id="ARBA00005495"/>
    </source>
</evidence>
<dbReference type="InterPro" id="IPR006913">
    <property type="entry name" value="CENP-V/GFA"/>
</dbReference>
<dbReference type="RefSeq" id="WP_137099804.1">
    <property type="nucleotide sequence ID" value="NZ_CP039865.1"/>
</dbReference>
<keyword evidence="3" id="KW-0862">Zinc</keyword>
<dbReference type="EMBL" id="CP039865">
    <property type="protein sequence ID" value="QCK86473.1"/>
    <property type="molecule type" value="Genomic_DNA"/>
</dbReference>
<keyword evidence="7" id="KW-1185">Reference proteome</keyword>
<organism evidence="6 7">
    <name type="scientific">Phreatobacter aquaticus</name>
    <dbReference type="NCBI Taxonomy" id="2570229"/>
    <lineage>
        <taxon>Bacteria</taxon>
        <taxon>Pseudomonadati</taxon>
        <taxon>Pseudomonadota</taxon>
        <taxon>Alphaproteobacteria</taxon>
        <taxon>Hyphomicrobiales</taxon>
        <taxon>Phreatobacteraceae</taxon>
        <taxon>Phreatobacter</taxon>
    </lineage>
</organism>
<keyword evidence="2" id="KW-0479">Metal-binding</keyword>
<sequence length="140" mass="15270">MRDEVGKRFTGGCLCGALRYEAVGEPSMSGHCYCPDCRRASGSGFSPFMVFACDALTITGESRQFQTRSFRGTDAVRNSCPTCGSLVFGGEYGKDDAHTIYAGSLDDPRVFKPTIALFTRDRPDWAALPEGLTLFETMPE</sequence>
<gene>
    <name evidence="6" type="ORF">E8L99_12265</name>
</gene>
<feature type="domain" description="CENP-V/GFA" evidence="5">
    <location>
        <begin position="9"/>
        <end position="126"/>
    </location>
</feature>
<dbReference type="AlphaFoldDB" id="A0A4D7QKG1"/>
<dbReference type="Gene3D" id="3.90.1590.10">
    <property type="entry name" value="glutathione-dependent formaldehyde- activating enzyme (gfa)"/>
    <property type="match status" value="1"/>
</dbReference>
<evidence type="ECO:0000313" key="7">
    <source>
        <dbReference type="Proteomes" id="UP000298588"/>
    </source>
</evidence>
<proteinExistence type="inferred from homology"/>
<dbReference type="PROSITE" id="PS51891">
    <property type="entry name" value="CENP_V_GFA"/>
    <property type="match status" value="1"/>
</dbReference>